<dbReference type="NCBIfam" id="TIGR02123">
    <property type="entry name" value="TRAP_fused"/>
    <property type="match status" value="1"/>
</dbReference>
<feature type="transmembrane region" description="Helical" evidence="2">
    <location>
        <begin position="617"/>
        <end position="637"/>
    </location>
</feature>
<dbReference type="AlphaFoldDB" id="A0A8J7SIC5"/>
<sequence length="646" mass="67909">MSDNAAESAVAPMSVPARAVVIVATLVAVALAIHQLFNLRIGGIVLIEGRYLYLLGGIFLSTAFLVFPINRSKGARLPDWICAAVALGALGWFAWTAETSLESGWEYAPPETAQWLSVVVWLLILEATRRAGGTALFVIVTLVSLYPTFADKVPDPLNGFSQPFWDAIPYHILSAESSFGIPMNAFGNLVIGFILFGAVLQKTGGGKFFNDLALALVGGYRGGAAKVAIFASGFMGSMSGSVISNVLTTGAVSIPAMKKTGFEPRYAAATEACASTGGVLMPPIMGATAFVMASFLSRPYIDIALAAAIPSLLYYLALFVQIDAYAARRGLRGMRREELPSMRTALAEGWVYIAVFAVLIFLMLAWRIETLAPFYATALLLAINQMMRGHRFTWRSAGDLIVGVGRALTELTAVLLGVGLIVGAFSATGLAGTLVNDLVFMAGNSTIALLLMGALTAFVFGMGMTVTACYIFLAVVLAPALEQAGLNQLAVHLFILYWGMVSFITPPVALGAFAAATLAGTTPFRAGWEAMRLGGVIYVAPFFFVLNPALVGEAPAGEVLAVLATAVIGVWFIGASLQGHLSLVGGFGRTAPGYALRVLLGVAGLFFAAPGSELIGLGHWELSGIGLLLAAGPILYARARHREATS</sequence>
<feature type="transmembrane region" description="Helical" evidence="2">
    <location>
        <begin position="131"/>
        <end position="149"/>
    </location>
</feature>
<keyword evidence="1" id="KW-0813">Transport</keyword>
<feature type="transmembrane region" description="Helical" evidence="2">
    <location>
        <begin position="495"/>
        <end position="518"/>
    </location>
</feature>
<feature type="domain" description="TRAP C4-dicarboxylate transport system permease DctM subunit" evidence="3">
    <location>
        <begin position="119"/>
        <end position="551"/>
    </location>
</feature>
<dbReference type="Pfam" id="PF06808">
    <property type="entry name" value="DctM"/>
    <property type="match status" value="1"/>
</dbReference>
<dbReference type="RefSeq" id="WP_200610801.1">
    <property type="nucleotide sequence ID" value="NZ_JAEHHL010000008.1"/>
</dbReference>
<feature type="transmembrane region" description="Helical" evidence="2">
    <location>
        <begin position="278"/>
        <end position="297"/>
    </location>
</feature>
<gene>
    <name evidence="4" type="ORF">H0I76_13710</name>
</gene>
<evidence type="ECO:0000256" key="2">
    <source>
        <dbReference type="SAM" id="Phobius"/>
    </source>
</evidence>
<evidence type="ECO:0000259" key="3">
    <source>
        <dbReference type="Pfam" id="PF06808"/>
    </source>
</evidence>
<keyword evidence="2" id="KW-0812">Transmembrane</keyword>
<dbReference type="PANTHER" id="PTHR43849:SF2">
    <property type="entry name" value="BLL3936 PROTEIN"/>
    <property type="match status" value="1"/>
</dbReference>
<protein>
    <submittedName>
        <fullName evidence="4">TRAP transporter fused permease subunit</fullName>
    </submittedName>
</protein>
<feature type="transmembrane region" description="Helical" evidence="2">
    <location>
        <begin position="345"/>
        <end position="366"/>
    </location>
</feature>
<dbReference type="InterPro" id="IPR011853">
    <property type="entry name" value="TRAP_DctM-Dct_fused"/>
</dbReference>
<dbReference type="GO" id="GO:0005886">
    <property type="term" value="C:plasma membrane"/>
    <property type="evidence" value="ECO:0007669"/>
    <property type="project" value="UniProtKB-SubCell"/>
</dbReference>
<evidence type="ECO:0000256" key="1">
    <source>
        <dbReference type="RuleBase" id="RU369079"/>
    </source>
</evidence>
<keyword evidence="2" id="KW-0472">Membrane</keyword>
<feature type="transmembrane region" description="Helical" evidence="2">
    <location>
        <begin position="303"/>
        <end position="324"/>
    </location>
</feature>
<feature type="transmembrane region" description="Helical" evidence="2">
    <location>
        <begin position="179"/>
        <end position="200"/>
    </location>
</feature>
<organism evidence="4 5">
    <name type="scientific">Thermohalobaculum xanthum</name>
    <dbReference type="NCBI Taxonomy" id="2753746"/>
    <lineage>
        <taxon>Bacteria</taxon>
        <taxon>Pseudomonadati</taxon>
        <taxon>Pseudomonadota</taxon>
        <taxon>Alphaproteobacteria</taxon>
        <taxon>Rhodobacterales</taxon>
        <taxon>Paracoccaceae</taxon>
        <taxon>Thermohalobaculum</taxon>
    </lineage>
</organism>
<proteinExistence type="predicted"/>
<feature type="transmembrane region" description="Helical" evidence="2">
    <location>
        <begin position="20"/>
        <end position="39"/>
    </location>
</feature>
<dbReference type="GO" id="GO:0022857">
    <property type="term" value="F:transmembrane transporter activity"/>
    <property type="evidence" value="ECO:0007669"/>
    <property type="project" value="UniProtKB-UniRule"/>
</dbReference>
<feature type="transmembrane region" description="Helical" evidence="2">
    <location>
        <begin position="530"/>
        <end position="550"/>
    </location>
</feature>
<evidence type="ECO:0000313" key="5">
    <source>
        <dbReference type="Proteomes" id="UP000655420"/>
    </source>
</evidence>
<feature type="transmembrane region" description="Helical" evidence="2">
    <location>
        <begin position="51"/>
        <end position="70"/>
    </location>
</feature>
<dbReference type="EMBL" id="JAEHHL010000008">
    <property type="protein sequence ID" value="MBK0400250.1"/>
    <property type="molecule type" value="Genomic_DNA"/>
</dbReference>
<dbReference type="InterPro" id="IPR010656">
    <property type="entry name" value="DctM"/>
</dbReference>
<name>A0A8J7SIC5_9RHOB</name>
<feature type="transmembrane region" description="Helical" evidence="2">
    <location>
        <begin position="77"/>
        <end position="95"/>
    </location>
</feature>
<keyword evidence="1" id="KW-1003">Cell membrane</keyword>
<feature type="transmembrane region" description="Helical" evidence="2">
    <location>
        <begin position="556"/>
        <end position="574"/>
    </location>
</feature>
<comment type="caution">
    <text evidence="4">The sequence shown here is derived from an EMBL/GenBank/DDBJ whole genome shotgun (WGS) entry which is preliminary data.</text>
</comment>
<evidence type="ECO:0000313" key="4">
    <source>
        <dbReference type="EMBL" id="MBK0400250.1"/>
    </source>
</evidence>
<keyword evidence="5" id="KW-1185">Reference proteome</keyword>
<dbReference type="Proteomes" id="UP000655420">
    <property type="component" value="Unassembled WGS sequence"/>
</dbReference>
<feature type="transmembrane region" description="Helical" evidence="2">
    <location>
        <begin position="413"/>
        <end position="435"/>
    </location>
</feature>
<comment type="subcellular location">
    <subcellularLocation>
        <location evidence="1">Cell inner membrane</location>
        <topology evidence="1">Multi-pass membrane protein</topology>
    </subcellularLocation>
</comment>
<comment type="function">
    <text evidence="1">Part of the tripartite ATP-independent periplasmic (TRAP) transport system.</text>
</comment>
<accession>A0A8J7SIC5</accession>
<reference evidence="4" key="1">
    <citation type="submission" date="2020-12" db="EMBL/GenBank/DDBJ databases">
        <title>Bacterial taxonomy.</title>
        <authorList>
            <person name="Pan X."/>
        </authorList>
    </citation>
    <scope>NUCLEOTIDE SEQUENCE</scope>
    <source>
        <strain evidence="4">M0105</strain>
    </source>
</reference>
<feature type="transmembrane region" description="Helical" evidence="2">
    <location>
        <begin position="447"/>
        <end position="475"/>
    </location>
</feature>
<keyword evidence="1" id="KW-0997">Cell inner membrane</keyword>
<dbReference type="PANTHER" id="PTHR43849">
    <property type="entry name" value="BLL3936 PROTEIN"/>
    <property type="match status" value="1"/>
</dbReference>
<keyword evidence="2" id="KW-1133">Transmembrane helix</keyword>